<dbReference type="NCBIfam" id="TIGR04214">
    <property type="entry name" value="CSLREA_Nterm"/>
    <property type="match status" value="1"/>
</dbReference>
<name>A0A081BUP9_VECG1</name>
<feature type="chain" id="PRO_5001755317" evidence="11">
    <location>
        <begin position="24"/>
        <end position="1177"/>
    </location>
</feature>
<dbReference type="PROSITE" id="PS50093">
    <property type="entry name" value="PKD"/>
    <property type="match status" value="1"/>
</dbReference>
<dbReference type="Pfam" id="PF00801">
    <property type="entry name" value="PKD"/>
    <property type="match status" value="1"/>
</dbReference>
<feature type="domain" description="PKD" evidence="12">
    <location>
        <begin position="545"/>
        <end position="628"/>
    </location>
</feature>
<dbReference type="SUPFAM" id="SSF51126">
    <property type="entry name" value="Pectin lyase-like"/>
    <property type="match status" value="1"/>
</dbReference>
<dbReference type="NCBIfam" id="NF041518">
    <property type="entry name" value="choice_anch_Q"/>
    <property type="match status" value="1"/>
</dbReference>
<dbReference type="InterPro" id="IPR012334">
    <property type="entry name" value="Pectin_lyas_fold"/>
</dbReference>
<dbReference type="SUPFAM" id="SSF69318">
    <property type="entry name" value="Integrin alpha N-terminal domain"/>
    <property type="match status" value="1"/>
</dbReference>
<dbReference type="SMART" id="SM00710">
    <property type="entry name" value="PbH1"/>
    <property type="match status" value="4"/>
</dbReference>
<sequence length="1177" mass="120466">MKKVSVLIIMIALFMLPAWNTYAATIIVNTTDDELNSDGDCSLREAVQSINTATNVDGCSATGSYGTDDTITLQTETYTLTIAGANEDNNATGDLDIRSSLTINGVDASKTIIQGGTAGPPTPNGIDRVFHIPVAGIMVNISNVTIRNGNAPGITTGRGGGIFVAVNATLSLNNSVVSNNTANVNNGGDNGGGGGLENNGGAVTINNCTFSNNVAVRNGGGIYTRNGTLMVTNSTISGNSGASYAGGIYQRQGGIVTLTNTTISGNISTAAGAGDGGGIFAYSDTTGPTITLNNCTVSNNTANQGGGISRWRAGLTPAGVNITPSLTNTILADNIAPTNPDCYTNNLTSGGYNLIETAAGCGTINGDTTTNILGSDPNLAALTDNGGPTPTHALLTTPTISPAIDKIPFGTSGCGMTYTTDQRGTGYSRPSPAGGACDIGAYEYQSVTTYILTVTTSGNGTVTSTPAGIDCGADCSESYVSGTAVSLSATADTGWTFSAWSGDCDASGNVTMDAAKTCTATFVLASFSVLIDVTPGTTVATWDLLTFTPVASGGTLAAVTWKFGDCYAPPCGASAVQSESTITSAPFTETFRYPKAGTYVVTLEATDTLNNTATASVTITVTGSTPSLTLATQNLGNNLTAGSPISGDLNGDGVKEVVVPSDHSIRVVGGVNMALGPATGICGSSPLLAKDDAIGAINGIFALDTTGRLYGWTAGGASLTGYPLTVTEIKNVSPMASPAIGDIDGDGDLDIAWGGDGDTNGEAYVTAHDIVTGDPLGGFPVLLSNNVGTGPTYPRTTSVALANVIGGTGREIFIGYNNVSTNTGNVMRVAAGGATLNFSMNANEQIGSGGIPSTQYANSGPTVGDVDNDRTMELVLGGDQGHVYIWNASTGALEAVVDAGTAPITSDPTLAYLTSDTGLDIVVANAEGTVFCIRWNGTISQILWQTDLGTLGLLSPVIADVDGDNALEVVISKMRSGRVFVLERDGSINTGISAATGTAGQINASAAVSDLDRDADYEILVTDDVASPAQDKLYIWDIPKTLPTANLRTIVGWPFLRGNYYRDGSITTANLYPVKVTYDTIAWPLMKFWVHVENRGTGIANNVALKYVSYQPFMSLVSPANGIIMITPNPPASIAAGATGVTEPLTFNMSAYAGQEIIMYFDITYTDADGTEHLIHR</sequence>
<evidence type="ECO:0000256" key="7">
    <source>
        <dbReference type="ARBA" id="ARBA00022729"/>
    </source>
</evidence>
<comment type="subcellular location">
    <subcellularLocation>
        <location evidence="2">Cell envelope</location>
    </subcellularLocation>
    <subcellularLocation>
        <location evidence="3">Cell outer membrane</location>
    </subcellularLocation>
    <subcellularLocation>
        <location evidence="1">Membrane</location>
        <topology evidence="1">Single-pass membrane protein</topology>
    </subcellularLocation>
    <subcellularLocation>
        <location evidence="4">Secreted</location>
    </subcellularLocation>
</comment>
<dbReference type="Gene3D" id="2.160.20.10">
    <property type="entry name" value="Single-stranded right-handed beta-helix, Pectin lyase-like"/>
    <property type="match status" value="1"/>
</dbReference>
<dbReference type="InterPro" id="IPR003368">
    <property type="entry name" value="POMP_repeat"/>
</dbReference>
<dbReference type="InterPro" id="IPR028994">
    <property type="entry name" value="Integrin_alpha_N"/>
</dbReference>
<feature type="signal peptide" evidence="11">
    <location>
        <begin position="1"/>
        <end position="23"/>
    </location>
</feature>
<evidence type="ECO:0000256" key="3">
    <source>
        <dbReference type="ARBA" id="ARBA00004442"/>
    </source>
</evidence>
<dbReference type="eggNOG" id="COG1572">
    <property type="taxonomic scope" value="Bacteria"/>
</dbReference>
<dbReference type="InterPro" id="IPR000601">
    <property type="entry name" value="PKD_dom"/>
</dbReference>
<keyword evidence="10" id="KW-0998">Cell outer membrane</keyword>
<dbReference type="EMBL" id="DF820464">
    <property type="protein sequence ID" value="GAK56054.1"/>
    <property type="molecule type" value="Genomic_DNA"/>
</dbReference>
<dbReference type="GO" id="GO:0009279">
    <property type="term" value="C:cell outer membrane"/>
    <property type="evidence" value="ECO:0007669"/>
    <property type="project" value="UniProtKB-SubCell"/>
</dbReference>
<dbReference type="GO" id="GO:0005576">
    <property type="term" value="C:extracellular region"/>
    <property type="evidence" value="ECO:0007669"/>
    <property type="project" value="UniProtKB-SubCell"/>
</dbReference>
<evidence type="ECO:0000256" key="5">
    <source>
        <dbReference type="ARBA" id="ARBA00022525"/>
    </source>
</evidence>
<dbReference type="InterPro" id="IPR013783">
    <property type="entry name" value="Ig-like_fold"/>
</dbReference>
<dbReference type="AlphaFoldDB" id="A0A081BUP9"/>
<keyword evidence="14" id="KW-1185">Reference proteome</keyword>
<dbReference type="InterPro" id="IPR035986">
    <property type="entry name" value="PKD_dom_sf"/>
</dbReference>
<evidence type="ECO:0000256" key="1">
    <source>
        <dbReference type="ARBA" id="ARBA00004167"/>
    </source>
</evidence>
<dbReference type="Pfam" id="PF18998">
    <property type="entry name" value="Flg_new_2"/>
    <property type="match status" value="1"/>
</dbReference>
<dbReference type="NCBIfam" id="TIGR01376">
    <property type="entry name" value="POMP_repeat"/>
    <property type="match status" value="1"/>
</dbReference>
<accession>A0A081BUP9</accession>
<evidence type="ECO:0000256" key="8">
    <source>
        <dbReference type="ARBA" id="ARBA00022989"/>
    </source>
</evidence>
<protein>
    <submittedName>
        <fullName evidence="13">Polymorphic outer membrane protein</fullName>
    </submittedName>
</protein>
<evidence type="ECO:0000256" key="9">
    <source>
        <dbReference type="ARBA" id="ARBA00023136"/>
    </source>
</evidence>
<keyword evidence="7 11" id="KW-0732">Signal</keyword>
<organism evidence="13">
    <name type="scientific">Vecturithrix granuli</name>
    <dbReference type="NCBI Taxonomy" id="1499967"/>
    <lineage>
        <taxon>Bacteria</taxon>
        <taxon>Candidatus Moduliflexota</taxon>
        <taxon>Candidatus Vecturitrichia</taxon>
        <taxon>Candidatus Vecturitrichales</taxon>
        <taxon>Candidatus Vecturitrichaceae</taxon>
        <taxon>Candidatus Vecturithrix</taxon>
    </lineage>
</organism>
<dbReference type="InterPro" id="IPR011050">
    <property type="entry name" value="Pectin_lyase_fold/virulence"/>
</dbReference>
<dbReference type="InterPro" id="IPR044060">
    <property type="entry name" value="Bacterial_rp_domain"/>
</dbReference>
<evidence type="ECO:0000256" key="10">
    <source>
        <dbReference type="ARBA" id="ARBA00023237"/>
    </source>
</evidence>
<reference evidence="13" key="1">
    <citation type="journal article" date="2015" name="PeerJ">
        <title>First genomic representation of candidate bacterial phylum KSB3 points to enhanced environmental sensing as a trigger of wastewater bulking.</title>
        <authorList>
            <person name="Sekiguchi Y."/>
            <person name="Ohashi A."/>
            <person name="Parks D.H."/>
            <person name="Yamauchi T."/>
            <person name="Tyson G.W."/>
            <person name="Hugenholtz P."/>
        </authorList>
    </citation>
    <scope>NUCLEOTIDE SEQUENCE [LARGE SCALE GENOMIC DNA]</scope>
</reference>
<evidence type="ECO:0000313" key="14">
    <source>
        <dbReference type="Proteomes" id="UP000030661"/>
    </source>
</evidence>
<dbReference type="SUPFAM" id="SSF49299">
    <property type="entry name" value="PKD domain"/>
    <property type="match status" value="1"/>
</dbReference>
<keyword evidence="8" id="KW-1133">Transmembrane helix</keyword>
<keyword evidence="6" id="KW-0812">Transmembrane</keyword>
<dbReference type="HOGENOM" id="CLU_273388_0_0_0"/>
<dbReference type="SMART" id="SM00089">
    <property type="entry name" value="PKD"/>
    <property type="match status" value="1"/>
</dbReference>
<dbReference type="InterPro" id="IPR022409">
    <property type="entry name" value="PKD/Chitinase_dom"/>
</dbReference>
<dbReference type="CDD" id="cd00146">
    <property type="entry name" value="PKD"/>
    <property type="match status" value="1"/>
</dbReference>
<dbReference type="STRING" id="1499967.U27_03016"/>
<dbReference type="eggNOG" id="COG3210">
    <property type="taxonomic scope" value="Bacteria"/>
</dbReference>
<evidence type="ECO:0000256" key="11">
    <source>
        <dbReference type="SAM" id="SignalP"/>
    </source>
</evidence>
<keyword evidence="9" id="KW-0472">Membrane</keyword>
<dbReference type="InterPro" id="IPR045232">
    <property type="entry name" value="FAM234"/>
</dbReference>
<keyword evidence="5" id="KW-0964">Secreted</keyword>
<evidence type="ECO:0000256" key="6">
    <source>
        <dbReference type="ARBA" id="ARBA00022692"/>
    </source>
</evidence>
<dbReference type="InterPro" id="IPR059226">
    <property type="entry name" value="Choice_anch_Q_dom"/>
</dbReference>
<dbReference type="PANTHER" id="PTHR21419:SF23">
    <property type="entry name" value="PROTEIN DEFECTIVE IN EXINE FORMATION 1"/>
    <property type="match status" value="1"/>
</dbReference>
<dbReference type="PANTHER" id="PTHR21419">
    <property type="match status" value="1"/>
</dbReference>
<dbReference type="Proteomes" id="UP000030661">
    <property type="component" value="Unassembled WGS sequence"/>
</dbReference>
<dbReference type="InterPro" id="IPR006626">
    <property type="entry name" value="PbH1"/>
</dbReference>
<evidence type="ECO:0000313" key="13">
    <source>
        <dbReference type="EMBL" id="GAK56054.1"/>
    </source>
</evidence>
<dbReference type="Gene3D" id="2.60.40.10">
    <property type="entry name" value="Immunoglobulins"/>
    <property type="match status" value="1"/>
</dbReference>
<evidence type="ECO:0000256" key="2">
    <source>
        <dbReference type="ARBA" id="ARBA00004196"/>
    </source>
</evidence>
<dbReference type="eggNOG" id="COG1520">
    <property type="taxonomic scope" value="Bacteria"/>
</dbReference>
<proteinExistence type="predicted"/>
<gene>
    <name evidence="13" type="ORF">U27_03016</name>
</gene>
<evidence type="ECO:0000256" key="4">
    <source>
        <dbReference type="ARBA" id="ARBA00004613"/>
    </source>
</evidence>
<evidence type="ECO:0000259" key="12">
    <source>
        <dbReference type="PROSITE" id="PS50093"/>
    </source>
</evidence>
<dbReference type="InterPro" id="IPR026457">
    <property type="entry name" value="CSLREA_Nterm"/>
</dbReference>